<dbReference type="Gene3D" id="3.90.1110.10">
    <property type="entry name" value="RNA polymerase Rpb2, domain 2"/>
    <property type="match status" value="1"/>
</dbReference>
<keyword evidence="3" id="KW-0240">DNA-directed RNA polymerase</keyword>
<evidence type="ECO:0000256" key="5">
    <source>
        <dbReference type="ARBA" id="ARBA00022695"/>
    </source>
</evidence>
<dbReference type="Gene3D" id="3.90.1800.10">
    <property type="entry name" value="RNA polymerase alpha subunit dimerisation domain"/>
    <property type="match status" value="1"/>
</dbReference>
<evidence type="ECO:0000256" key="4">
    <source>
        <dbReference type="ARBA" id="ARBA00022679"/>
    </source>
</evidence>
<feature type="domain" description="RNA polymerase beta subunit protrusion" evidence="11">
    <location>
        <begin position="32"/>
        <end position="323"/>
    </location>
</feature>
<evidence type="ECO:0000256" key="1">
    <source>
        <dbReference type="ARBA" id="ARBA00006835"/>
    </source>
</evidence>
<dbReference type="Pfam" id="PF04563">
    <property type="entry name" value="RNA_pol_Rpb2_1"/>
    <property type="match status" value="1"/>
</dbReference>
<feature type="domain" description="RNA polymerase Rpb2" evidence="10">
    <location>
        <begin position="1122"/>
        <end position="1215"/>
    </location>
</feature>
<comment type="similarity">
    <text evidence="1">Belongs to the RNA polymerase beta chain family.</text>
</comment>
<dbReference type="Pfam" id="PF00562">
    <property type="entry name" value="RNA_pol_Rpb2_6"/>
    <property type="match status" value="1"/>
</dbReference>
<dbReference type="Gene3D" id="3.90.1100.10">
    <property type="match status" value="2"/>
</dbReference>
<feature type="domain" description="RNA polymerase Rpb2" evidence="13">
    <location>
        <begin position="610"/>
        <end position="670"/>
    </location>
</feature>
<keyword evidence="7" id="KW-0862">Zinc</keyword>
<evidence type="ECO:0000259" key="9">
    <source>
        <dbReference type="Pfam" id="PF00562"/>
    </source>
</evidence>
<evidence type="ECO:0000259" key="10">
    <source>
        <dbReference type="Pfam" id="PF04560"/>
    </source>
</evidence>
<keyword evidence="8" id="KW-0804">Transcription</keyword>
<dbReference type="InterPro" id="IPR007121">
    <property type="entry name" value="RNA_pol_bsu_CS"/>
</dbReference>
<evidence type="ECO:0000313" key="14">
    <source>
        <dbReference type="EMBL" id="QHS89706.1"/>
    </source>
</evidence>
<dbReference type="InterPro" id="IPR007120">
    <property type="entry name" value="DNA-dir_RNAP_su2_dom"/>
</dbReference>
<accession>A0A6C0BC64</accession>
<dbReference type="Gene3D" id="2.40.270.10">
    <property type="entry name" value="DNA-directed RNA polymerase, subunit 2, domain 6"/>
    <property type="match status" value="1"/>
</dbReference>
<dbReference type="EMBL" id="MN739116">
    <property type="protein sequence ID" value="QHS89706.1"/>
    <property type="molecule type" value="Genomic_DNA"/>
</dbReference>
<dbReference type="InterPro" id="IPR014724">
    <property type="entry name" value="RNA_pol_RPB2_OB-fold"/>
</dbReference>
<dbReference type="InterPro" id="IPR007644">
    <property type="entry name" value="RNA_pol_bsu_protrusion"/>
</dbReference>
<evidence type="ECO:0000259" key="12">
    <source>
        <dbReference type="Pfam" id="PF04565"/>
    </source>
</evidence>
<dbReference type="CDD" id="cd00653">
    <property type="entry name" value="RNA_pol_B_RPB2"/>
    <property type="match status" value="1"/>
</dbReference>
<dbReference type="AlphaFoldDB" id="A0A6C0BC64"/>
<organism evidence="14">
    <name type="scientific">viral metagenome</name>
    <dbReference type="NCBI Taxonomy" id="1070528"/>
    <lineage>
        <taxon>unclassified sequences</taxon>
        <taxon>metagenomes</taxon>
        <taxon>organismal metagenomes</taxon>
    </lineage>
</organism>
<evidence type="ECO:0000259" key="11">
    <source>
        <dbReference type="Pfam" id="PF04563"/>
    </source>
</evidence>
<dbReference type="EC" id="2.7.7.6" evidence="2"/>
<dbReference type="InterPro" id="IPR015712">
    <property type="entry name" value="DNA-dir_RNA_pol_su2"/>
</dbReference>
<dbReference type="InterPro" id="IPR037034">
    <property type="entry name" value="RNA_pol_Rpb2_2_sf"/>
</dbReference>
<keyword evidence="6" id="KW-0479">Metal-binding</keyword>
<dbReference type="InterPro" id="IPR037033">
    <property type="entry name" value="DNA-dir_RNAP_su2_hyb_sf"/>
</dbReference>
<evidence type="ECO:0000256" key="7">
    <source>
        <dbReference type="ARBA" id="ARBA00022833"/>
    </source>
</evidence>
<dbReference type="Pfam" id="PF04565">
    <property type="entry name" value="RNA_pol_Rpb2_3"/>
    <property type="match status" value="1"/>
</dbReference>
<dbReference type="PROSITE" id="PS01166">
    <property type="entry name" value="RNA_POL_BETA"/>
    <property type="match status" value="1"/>
</dbReference>
<evidence type="ECO:0000256" key="3">
    <source>
        <dbReference type="ARBA" id="ARBA00022478"/>
    </source>
</evidence>
<dbReference type="GO" id="GO:0032549">
    <property type="term" value="F:ribonucleoside binding"/>
    <property type="evidence" value="ECO:0007669"/>
    <property type="project" value="InterPro"/>
</dbReference>
<dbReference type="PANTHER" id="PTHR20856">
    <property type="entry name" value="DNA-DIRECTED RNA POLYMERASE I SUBUNIT 2"/>
    <property type="match status" value="1"/>
</dbReference>
<name>A0A6C0BC64_9ZZZZ</name>
<reference evidence="14" key="1">
    <citation type="journal article" date="2020" name="Nature">
        <title>Giant virus diversity and host interactions through global metagenomics.</title>
        <authorList>
            <person name="Schulz F."/>
            <person name="Roux S."/>
            <person name="Paez-Espino D."/>
            <person name="Jungbluth S."/>
            <person name="Walsh D.A."/>
            <person name="Denef V.J."/>
            <person name="McMahon K.D."/>
            <person name="Konstantinidis K.T."/>
            <person name="Eloe-Fadrosh E.A."/>
            <person name="Kyrpides N.C."/>
            <person name="Woyke T."/>
        </authorList>
    </citation>
    <scope>NUCLEOTIDE SEQUENCE</scope>
    <source>
        <strain evidence="14">GVMAG-M-3300010160-26</strain>
    </source>
</reference>
<evidence type="ECO:0000256" key="8">
    <source>
        <dbReference type="ARBA" id="ARBA00023163"/>
    </source>
</evidence>
<dbReference type="Pfam" id="PF04560">
    <property type="entry name" value="RNA_pol_Rpb2_7"/>
    <property type="match status" value="1"/>
</dbReference>
<feature type="domain" description="DNA-directed RNA polymerase subunit 2 hybrid-binding" evidence="9">
    <location>
        <begin position="765"/>
        <end position="1118"/>
    </location>
</feature>
<protein>
    <recommendedName>
        <fullName evidence="2">DNA-directed RNA polymerase</fullName>
        <ecNumber evidence="2">2.7.7.6</ecNumber>
    </recommendedName>
</protein>
<dbReference type="GO" id="GO:0046872">
    <property type="term" value="F:metal ion binding"/>
    <property type="evidence" value="ECO:0007669"/>
    <property type="project" value="UniProtKB-KW"/>
</dbReference>
<keyword evidence="4" id="KW-0808">Transferase</keyword>
<evidence type="ECO:0000256" key="2">
    <source>
        <dbReference type="ARBA" id="ARBA00012418"/>
    </source>
</evidence>
<dbReference type="GO" id="GO:0000428">
    <property type="term" value="C:DNA-directed RNA polymerase complex"/>
    <property type="evidence" value="ECO:0007669"/>
    <property type="project" value="UniProtKB-KW"/>
</dbReference>
<dbReference type="Pfam" id="PF04566">
    <property type="entry name" value="RNA_pol_Rpb2_4"/>
    <property type="match status" value="1"/>
</dbReference>
<evidence type="ECO:0000256" key="6">
    <source>
        <dbReference type="ARBA" id="ARBA00022723"/>
    </source>
</evidence>
<dbReference type="GO" id="GO:0006351">
    <property type="term" value="P:DNA-templated transcription"/>
    <property type="evidence" value="ECO:0007669"/>
    <property type="project" value="InterPro"/>
</dbReference>
<proteinExistence type="inferred from homology"/>
<sequence length="1226" mass="139031">MKNAKSAEGFKNENLDKGDFKLILQNEFSNKMISHQVESMNIFYNTGIKQIVKDTFSIVTELTNKRTTTPEDFTINKYVVSVVIDDVMLQKPIYINPVSSLSQILTPNIARLRELTYQSNVYINATINAVAYKKSGEPITKTEKITNFKICAIPTMVKSCLCNVNNFTKDMLINHEEDPTDKGGYFIIKGLEWVIDNQENIIYNVIRTYRNIGYKNELARGEIISKPGDAFENSSEIIIKMYNNDQMICKLNNTNMNVDGKILELPFYTIFRLFGVTKDSDIIEYILLDINSPVGIILQGKLEAALNCKYQQFPNAKSQYTQLENILYLSQSLDTFKKLYNNYGELIGTKVEDQINTKKYIVGRILDLLDKYFLPHIGDNKNSRLAKMRYFGHMIMLVLLTESKVTPSTKRDDYENKRVHPPGVTYSKSFKSQYSHAIVNETKKSIRNALLANSFSNINWVNVVHQAMNSSDFEKALSQVITRSDNVIVIKQHTFRNHITAQYLQRKGTLHVISTMRQVTSSNNSAANKSSERANQMRRVDGSFAGYICIVQSADTGELVGMKKQMAISASVTTAGVSVILKTMIMKEPDFLLLENVPSKMILDLRLSKVFVNGDWIGLVPDGKSFVNKYRDYRRFGKIDMYTTIQWNFILDEIYLWVDVGRIIRPLLIVYNNKYDPYDVDKKDKSSEKFEQYISITPEHIKKLYNGSISNEDLRQARVIEYITPEEQSRMLIAKSLDELLENKNNEERRFTHCEIEQSVLGLIALTSPYSNSNQMTRLCYHTNQAKLACSWFALNWKNRHDKETFIQYYVESPLVRTMTNKYFNPCGTNVIVAIMFYGGFNQEDGIIFNEDSLKRGLFTGSSFAVERVELETKEEICTPNNSNTLDFMANADYSKLVNGLIPVNSIIKEGDVIIGKHIPVDNDSQYKYADRSIMYKRTEDAIVENVIPETRNQSDVNICKVATRNIRVVTNGDKFTSRHGQKGVCSAVLSQANMPFTESGLVPDLILNPHYLPTRMTVGQILESIMGKLCAHQGHTTDGTVFTEVDIDKIGDDLASHGFDRHGEEEMYNPDTGKKLESKIFIGPVYYHRLQKFVANAIYAVNSGPTCAVTKQPVSGRVAKGGMRLGEMERDVMVGNGAVMALGEKFGEHSDGSVFYICARCGSKDLVVANEYNDSVSTKCKNCLDLGDIVKVNSTTSTNVFMHEISSMGIGVNFKINPPQFETFK</sequence>
<keyword evidence="5" id="KW-0548">Nucleotidyltransferase</keyword>
<dbReference type="GO" id="GO:0003677">
    <property type="term" value="F:DNA binding"/>
    <property type="evidence" value="ECO:0007669"/>
    <property type="project" value="InterPro"/>
</dbReference>
<dbReference type="InterPro" id="IPR007641">
    <property type="entry name" value="RNA_pol_Rpb2_7"/>
</dbReference>
<dbReference type="InterPro" id="IPR007646">
    <property type="entry name" value="RNA_pol_Rpb2_4"/>
</dbReference>
<dbReference type="InterPro" id="IPR007645">
    <property type="entry name" value="RNA_pol_Rpb2_3"/>
</dbReference>
<feature type="domain" description="RNA polymerase Rpb2" evidence="12">
    <location>
        <begin position="502"/>
        <end position="572"/>
    </location>
</feature>
<dbReference type="SUPFAM" id="SSF64484">
    <property type="entry name" value="beta and beta-prime subunits of DNA dependent RNA-polymerase"/>
    <property type="match status" value="1"/>
</dbReference>
<evidence type="ECO:0000259" key="13">
    <source>
        <dbReference type="Pfam" id="PF04566"/>
    </source>
</evidence>
<dbReference type="Gene3D" id="2.40.50.150">
    <property type="match status" value="1"/>
</dbReference>
<dbReference type="GO" id="GO:0003899">
    <property type="term" value="F:DNA-directed RNA polymerase activity"/>
    <property type="evidence" value="ECO:0007669"/>
    <property type="project" value="UniProtKB-EC"/>
</dbReference>